<gene>
    <name evidence="1" type="ORF">FA13DRAFT_171427</name>
</gene>
<name>A0A4Y7SHF4_COPMI</name>
<dbReference type="PROSITE" id="PS51257">
    <property type="entry name" value="PROKAR_LIPOPROTEIN"/>
    <property type="match status" value="1"/>
</dbReference>
<accession>A0A4Y7SHF4</accession>
<comment type="caution">
    <text evidence="1">The sequence shown here is derived from an EMBL/GenBank/DDBJ whole genome shotgun (WGS) entry which is preliminary data.</text>
</comment>
<evidence type="ECO:0000313" key="2">
    <source>
        <dbReference type="Proteomes" id="UP000298030"/>
    </source>
</evidence>
<dbReference type="AlphaFoldDB" id="A0A4Y7SHF4"/>
<protein>
    <submittedName>
        <fullName evidence="1">Uncharacterized protein</fullName>
    </submittedName>
</protein>
<keyword evidence="2" id="KW-1185">Reference proteome</keyword>
<organism evidence="1 2">
    <name type="scientific">Coprinellus micaceus</name>
    <name type="common">Glistening ink-cap mushroom</name>
    <name type="synonym">Coprinus micaceus</name>
    <dbReference type="NCBI Taxonomy" id="71717"/>
    <lineage>
        <taxon>Eukaryota</taxon>
        <taxon>Fungi</taxon>
        <taxon>Dikarya</taxon>
        <taxon>Basidiomycota</taxon>
        <taxon>Agaricomycotina</taxon>
        <taxon>Agaricomycetes</taxon>
        <taxon>Agaricomycetidae</taxon>
        <taxon>Agaricales</taxon>
        <taxon>Agaricineae</taxon>
        <taxon>Psathyrellaceae</taxon>
        <taxon>Coprinellus</taxon>
    </lineage>
</organism>
<evidence type="ECO:0000313" key="1">
    <source>
        <dbReference type="EMBL" id="TEB21024.1"/>
    </source>
</evidence>
<dbReference type="Proteomes" id="UP000298030">
    <property type="component" value="Unassembled WGS sequence"/>
</dbReference>
<dbReference type="EMBL" id="QPFP01000126">
    <property type="protein sequence ID" value="TEB21024.1"/>
    <property type="molecule type" value="Genomic_DNA"/>
</dbReference>
<sequence length="59" mass="6858">MHTVKFRGEEDTFVLDSSENWSHSTNLFVWFTIACMSALWVRHNHPQCPEPTISLHASQ</sequence>
<reference evidence="1 2" key="1">
    <citation type="journal article" date="2019" name="Nat. Ecol. Evol.">
        <title>Megaphylogeny resolves global patterns of mushroom evolution.</title>
        <authorList>
            <person name="Varga T."/>
            <person name="Krizsan K."/>
            <person name="Foldi C."/>
            <person name="Dima B."/>
            <person name="Sanchez-Garcia M."/>
            <person name="Sanchez-Ramirez S."/>
            <person name="Szollosi G.J."/>
            <person name="Szarkandi J.G."/>
            <person name="Papp V."/>
            <person name="Albert L."/>
            <person name="Andreopoulos W."/>
            <person name="Angelini C."/>
            <person name="Antonin V."/>
            <person name="Barry K.W."/>
            <person name="Bougher N.L."/>
            <person name="Buchanan P."/>
            <person name="Buyck B."/>
            <person name="Bense V."/>
            <person name="Catcheside P."/>
            <person name="Chovatia M."/>
            <person name="Cooper J."/>
            <person name="Damon W."/>
            <person name="Desjardin D."/>
            <person name="Finy P."/>
            <person name="Geml J."/>
            <person name="Haridas S."/>
            <person name="Hughes K."/>
            <person name="Justo A."/>
            <person name="Karasinski D."/>
            <person name="Kautmanova I."/>
            <person name="Kiss B."/>
            <person name="Kocsube S."/>
            <person name="Kotiranta H."/>
            <person name="LaButti K.M."/>
            <person name="Lechner B.E."/>
            <person name="Liimatainen K."/>
            <person name="Lipzen A."/>
            <person name="Lukacs Z."/>
            <person name="Mihaltcheva S."/>
            <person name="Morgado L.N."/>
            <person name="Niskanen T."/>
            <person name="Noordeloos M.E."/>
            <person name="Ohm R.A."/>
            <person name="Ortiz-Santana B."/>
            <person name="Ovrebo C."/>
            <person name="Racz N."/>
            <person name="Riley R."/>
            <person name="Savchenko A."/>
            <person name="Shiryaev A."/>
            <person name="Soop K."/>
            <person name="Spirin V."/>
            <person name="Szebenyi C."/>
            <person name="Tomsovsky M."/>
            <person name="Tulloss R.E."/>
            <person name="Uehling J."/>
            <person name="Grigoriev I.V."/>
            <person name="Vagvolgyi C."/>
            <person name="Papp T."/>
            <person name="Martin F.M."/>
            <person name="Miettinen O."/>
            <person name="Hibbett D.S."/>
            <person name="Nagy L.G."/>
        </authorList>
    </citation>
    <scope>NUCLEOTIDE SEQUENCE [LARGE SCALE GENOMIC DNA]</scope>
    <source>
        <strain evidence="1 2">FP101781</strain>
    </source>
</reference>
<proteinExistence type="predicted"/>